<gene>
    <name evidence="6" type="ORF">P0Y53_12470</name>
</gene>
<dbReference type="Gene3D" id="1.10.287.130">
    <property type="match status" value="1"/>
</dbReference>
<evidence type="ECO:0000313" key="7">
    <source>
        <dbReference type="Proteomes" id="UP001220610"/>
    </source>
</evidence>
<sequence length="1080" mass="122759">MAIQAIFGRQYNHCCHCFVRKYTYHIILLSALFLVHSVSHAFFYYFKHYQVDDGLSHNNVNCITQDRLGFMWVGTRTGLNRFDGYTFKSYTTGKGQKGSDYIKALCTDRNGIIWIGTASGIFKLDPVTEKISQVNILTNNNVRDILVDASNNLWILLAADQLHKYDQQRATLIDFNISVVAIDIDGQNNLWMASADSRLKKLHIPTNKITDFLPDKLPLRTNRSITKLMYTGETLLIGTRKGLFCMDARSGQYKPILLKNEKGTEVFVRDIFPSAKKETFYVATESGLYIYNLQNSEIIHLKKMPADPYSLNDNAIYSVYEDNREGVWLGTFFGGLNYFSKENNQFEKYYPVNTEGSISGNAVREICGDGKGNIWIGTEDAGINRLEKKTGRFYPVNHDNPLQGPSYPNIHGLLVHNNKLFVGPFFHGLEIMDLSTGRIIDRHARVPSNRNSGDIVMSIFKTSDNHILVGTTGSGLYEYKEAARQLAPVFHVPGDSYVYAIAEDHTRTIWTGSMAKGVFYYNPHTGESGNINFSQFSDTTRNAYIVQGIYEDQQYNIWLTTDGGGLFRINSQRQLVKRYTVKDGFPTNNLYRVLEDGQGNLWISTLKGLVCFNPGTEKVQTYTKANGLITDQFNFNSAYKDEDGKMYFGTVKGMVAFYPDKLTRNRVAPPTYITGFFVNQEIPGSSSSNDSRQAILFTDSITLTHLQTTFSIEFAALDYSSAQAVQYRYRMEGLDKDWTYLSANRRAYFTDLPAGNYTFVVQAESNLGYWTSPAKTIVIKILPPFWKSTPALILYVILALLIVGFGLYLHHQRLKKKNEHRIKLYEIEKEREIYHTKMNFFTNVAHEIQTPITLIKAPVEWALENLDDITIVKRNLELVDKHTDRLITLTAQLLDFRKMETNQFRLQYASTDVGAVITSSLASFKTLIEKRGLDCHVILPKETVEAFIDGEAFLKIVNNLLSNAVKYADSQVTVTLYKPIGQQQLFKVRITNDGAPLPADCRNKIFEPFYRASSHVHLPGTGIGLSLARSLTELHQGRLEYIENNALLHIFELTLPVFKDCHPNIAIENNHQHEDLLINN</sequence>
<protein>
    <recommendedName>
        <fullName evidence="2">histidine kinase</fullName>
        <ecNumber evidence="2">2.7.13.3</ecNumber>
    </recommendedName>
</protein>
<dbReference type="Gene3D" id="2.130.10.10">
    <property type="entry name" value="YVTN repeat-like/Quinoprotein amine dehydrogenase"/>
    <property type="match status" value="2"/>
</dbReference>
<evidence type="ECO:0000256" key="2">
    <source>
        <dbReference type="ARBA" id="ARBA00012438"/>
    </source>
</evidence>
<dbReference type="Gene3D" id="3.30.565.10">
    <property type="entry name" value="Histidine kinase-like ATPase, C-terminal domain"/>
    <property type="match status" value="1"/>
</dbReference>
<dbReference type="AlphaFoldDB" id="A0AAJ6BIH3"/>
<dbReference type="SUPFAM" id="SSF55874">
    <property type="entry name" value="ATPase domain of HSP90 chaperone/DNA topoisomerase II/histidine kinase"/>
    <property type="match status" value="1"/>
</dbReference>
<dbReference type="FunFam" id="1.10.287.130:FF:000045">
    <property type="entry name" value="Two-component system sensor histidine kinase/response regulator"/>
    <property type="match status" value="1"/>
</dbReference>
<keyword evidence="4" id="KW-1133">Transmembrane helix</keyword>
<dbReference type="CDD" id="cd00082">
    <property type="entry name" value="HisKA"/>
    <property type="match status" value="1"/>
</dbReference>
<keyword evidence="4" id="KW-0812">Transmembrane</keyword>
<dbReference type="InterPro" id="IPR011047">
    <property type="entry name" value="Quinoprotein_ADH-like_sf"/>
</dbReference>
<dbReference type="CDD" id="cd00075">
    <property type="entry name" value="HATPase"/>
    <property type="match status" value="1"/>
</dbReference>
<accession>A0AAJ6BIH3</accession>
<dbReference type="SMART" id="SM00388">
    <property type="entry name" value="HisKA"/>
    <property type="match status" value="1"/>
</dbReference>
<dbReference type="Pfam" id="PF02518">
    <property type="entry name" value="HATPase_c"/>
    <property type="match status" value="1"/>
</dbReference>
<dbReference type="Proteomes" id="UP001220610">
    <property type="component" value="Chromosome"/>
</dbReference>
<evidence type="ECO:0000313" key="6">
    <source>
        <dbReference type="EMBL" id="WEK38313.1"/>
    </source>
</evidence>
<dbReference type="InterPro" id="IPR011110">
    <property type="entry name" value="Reg_prop"/>
</dbReference>
<dbReference type="InterPro" id="IPR003594">
    <property type="entry name" value="HATPase_dom"/>
</dbReference>
<comment type="catalytic activity">
    <reaction evidence="1">
        <text>ATP + protein L-histidine = ADP + protein N-phospho-L-histidine.</text>
        <dbReference type="EC" id="2.7.13.3"/>
    </reaction>
</comment>
<dbReference type="Pfam" id="PF00512">
    <property type="entry name" value="HisKA"/>
    <property type="match status" value="1"/>
</dbReference>
<dbReference type="EC" id="2.7.13.3" evidence="2"/>
<keyword evidence="4" id="KW-0472">Membrane</keyword>
<feature type="domain" description="Histidine kinase" evidence="5">
    <location>
        <begin position="843"/>
        <end position="1059"/>
    </location>
</feature>
<dbReference type="GO" id="GO:0000155">
    <property type="term" value="F:phosphorelay sensor kinase activity"/>
    <property type="evidence" value="ECO:0007669"/>
    <property type="project" value="InterPro"/>
</dbReference>
<dbReference type="InterPro" id="IPR005467">
    <property type="entry name" value="His_kinase_dom"/>
</dbReference>
<dbReference type="PRINTS" id="PR00344">
    <property type="entry name" value="BCTRLSENSOR"/>
</dbReference>
<dbReference type="InterPro" id="IPR003661">
    <property type="entry name" value="HisK_dim/P_dom"/>
</dbReference>
<name>A0AAJ6BIH3_9BACT</name>
<dbReference type="PROSITE" id="PS50109">
    <property type="entry name" value="HIS_KIN"/>
    <property type="match status" value="1"/>
</dbReference>
<dbReference type="SUPFAM" id="SSF50998">
    <property type="entry name" value="Quinoprotein alcohol dehydrogenase-like"/>
    <property type="match status" value="1"/>
</dbReference>
<dbReference type="EMBL" id="CP119311">
    <property type="protein sequence ID" value="WEK38313.1"/>
    <property type="molecule type" value="Genomic_DNA"/>
</dbReference>
<evidence type="ECO:0000256" key="1">
    <source>
        <dbReference type="ARBA" id="ARBA00000085"/>
    </source>
</evidence>
<dbReference type="Pfam" id="PF07494">
    <property type="entry name" value="Reg_prop"/>
    <property type="match status" value="5"/>
</dbReference>
<dbReference type="InterPro" id="IPR011123">
    <property type="entry name" value="Y_Y_Y"/>
</dbReference>
<dbReference type="Gene3D" id="2.60.40.10">
    <property type="entry name" value="Immunoglobulins"/>
    <property type="match status" value="1"/>
</dbReference>
<dbReference type="Pfam" id="PF07495">
    <property type="entry name" value="Y_Y_Y"/>
    <property type="match status" value="1"/>
</dbReference>
<proteinExistence type="predicted"/>
<dbReference type="InterPro" id="IPR036890">
    <property type="entry name" value="HATPase_C_sf"/>
</dbReference>
<dbReference type="PANTHER" id="PTHR43547">
    <property type="entry name" value="TWO-COMPONENT HISTIDINE KINASE"/>
    <property type="match status" value="1"/>
</dbReference>
<feature type="transmembrane region" description="Helical" evidence="4">
    <location>
        <begin position="26"/>
        <end position="46"/>
    </location>
</feature>
<dbReference type="SMART" id="SM00387">
    <property type="entry name" value="HATPase_c"/>
    <property type="match status" value="1"/>
</dbReference>
<dbReference type="SUPFAM" id="SSF63829">
    <property type="entry name" value="Calcium-dependent phosphotriesterase"/>
    <property type="match status" value="1"/>
</dbReference>
<evidence type="ECO:0000256" key="3">
    <source>
        <dbReference type="ARBA" id="ARBA00022553"/>
    </source>
</evidence>
<dbReference type="InterPro" id="IPR013783">
    <property type="entry name" value="Ig-like_fold"/>
</dbReference>
<dbReference type="InterPro" id="IPR015943">
    <property type="entry name" value="WD40/YVTN_repeat-like_dom_sf"/>
</dbReference>
<organism evidence="6 7">
    <name type="scientific">Candidatus Pseudobacter hemicellulosilyticus</name>
    <dbReference type="NCBI Taxonomy" id="3121375"/>
    <lineage>
        <taxon>Bacteria</taxon>
        <taxon>Pseudomonadati</taxon>
        <taxon>Bacteroidota</taxon>
        <taxon>Chitinophagia</taxon>
        <taxon>Chitinophagales</taxon>
        <taxon>Chitinophagaceae</taxon>
        <taxon>Pseudobacter</taxon>
    </lineage>
</organism>
<dbReference type="InterPro" id="IPR004358">
    <property type="entry name" value="Sig_transdc_His_kin-like_C"/>
</dbReference>
<reference evidence="6" key="1">
    <citation type="submission" date="2023-03" db="EMBL/GenBank/DDBJ databases">
        <title>Andean soil-derived lignocellulolytic bacterial consortium as a source of novel taxa and putative plastic-active enzymes.</title>
        <authorList>
            <person name="Diaz-Garcia L."/>
            <person name="Chuvochina M."/>
            <person name="Feuerriegel G."/>
            <person name="Bunk B."/>
            <person name="Sproer C."/>
            <person name="Streit W.R."/>
            <person name="Rodriguez L.M."/>
            <person name="Overmann J."/>
            <person name="Jimenez D.J."/>
        </authorList>
    </citation>
    <scope>NUCLEOTIDE SEQUENCE</scope>
    <source>
        <strain evidence="6">MAG 7</strain>
    </source>
</reference>
<keyword evidence="3" id="KW-0597">Phosphoprotein</keyword>
<feature type="transmembrane region" description="Helical" evidence="4">
    <location>
        <begin position="792"/>
        <end position="809"/>
    </location>
</feature>
<dbReference type="InterPro" id="IPR036097">
    <property type="entry name" value="HisK_dim/P_sf"/>
</dbReference>
<dbReference type="SUPFAM" id="SSF47384">
    <property type="entry name" value="Homodimeric domain of signal transducing histidine kinase"/>
    <property type="match status" value="1"/>
</dbReference>
<dbReference type="PANTHER" id="PTHR43547:SF2">
    <property type="entry name" value="HYBRID SIGNAL TRANSDUCTION HISTIDINE KINASE C"/>
    <property type="match status" value="1"/>
</dbReference>
<evidence type="ECO:0000256" key="4">
    <source>
        <dbReference type="SAM" id="Phobius"/>
    </source>
</evidence>
<evidence type="ECO:0000259" key="5">
    <source>
        <dbReference type="PROSITE" id="PS50109"/>
    </source>
</evidence>